<dbReference type="AlphaFoldDB" id="A0A0E3ZV61"/>
<dbReference type="Gene3D" id="3.40.50.720">
    <property type="entry name" value="NAD(P)-binding Rossmann-like Domain"/>
    <property type="match status" value="1"/>
</dbReference>
<keyword evidence="4" id="KW-1185">Reference proteome</keyword>
<dbReference type="InterPro" id="IPR004104">
    <property type="entry name" value="Gfo/Idh/MocA-like_OxRdtase_C"/>
</dbReference>
<dbReference type="InterPro" id="IPR006311">
    <property type="entry name" value="TAT_signal"/>
</dbReference>
<dbReference type="PROSITE" id="PS51318">
    <property type="entry name" value="TAT"/>
    <property type="match status" value="1"/>
</dbReference>
<protein>
    <submittedName>
        <fullName evidence="3">Dehydrogenase</fullName>
    </submittedName>
</protein>
<name>A0A0E3ZV61_9BACT</name>
<dbReference type="HOGENOM" id="CLU_023194_24_0_10"/>
<dbReference type="KEGG" id="srd:SD10_08420"/>
<dbReference type="RefSeq" id="WP_046573400.1">
    <property type="nucleotide sequence ID" value="NZ_CP010429.1"/>
</dbReference>
<evidence type="ECO:0000313" key="4">
    <source>
        <dbReference type="Proteomes" id="UP000033054"/>
    </source>
</evidence>
<dbReference type="Pfam" id="PF01408">
    <property type="entry name" value="GFO_IDH_MocA"/>
    <property type="match status" value="1"/>
</dbReference>
<dbReference type="STRING" id="1379870.SD10_08420"/>
<dbReference type="GO" id="GO:0000166">
    <property type="term" value="F:nucleotide binding"/>
    <property type="evidence" value="ECO:0007669"/>
    <property type="project" value="InterPro"/>
</dbReference>
<dbReference type="InterPro" id="IPR050463">
    <property type="entry name" value="Gfo/Idh/MocA_oxidrdct_glycsds"/>
</dbReference>
<feature type="domain" description="Gfo/Idh/MocA-like oxidoreductase C-terminal" evidence="2">
    <location>
        <begin position="239"/>
        <end position="407"/>
    </location>
</feature>
<dbReference type="EMBL" id="CP010429">
    <property type="protein sequence ID" value="AKD54920.1"/>
    <property type="molecule type" value="Genomic_DNA"/>
</dbReference>
<evidence type="ECO:0000313" key="3">
    <source>
        <dbReference type="EMBL" id="AKD54920.1"/>
    </source>
</evidence>
<dbReference type="Gene3D" id="3.30.360.10">
    <property type="entry name" value="Dihydrodipicolinate Reductase, domain 2"/>
    <property type="match status" value="1"/>
</dbReference>
<dbReference type="SUPFAM" id="SSF55347">
    <property type="entry name" value="Glyceraldehyde-3-phosphate dehydrogenase-like, C-terminal domain"/>
    <property type="match status" value="1"/>
</dbReference>
<dbReference type="PANTHER" id="PTHR43818">
    <property type="entry name" value="BCDNA.GH03377"/>
    <property type="match status" value="1"/>
</dbReference>
<organism evidence="3 4">
    <name type="scientific">Spirosoma radiotolerans</name>
    <dbReference type="NCBI Taxonomy" id="1379870"/>
    <lineage>
        <taxon>Bacteria</taxon>
        <taxon>Pseudomonadati</taxon>
        <taxon>Bacteroidota</taxon>
        <taxon>Cytophagia</taxon>
        <taxon>Cytophagales</taxon>
        <taxon>Cytophagaceae</taxon>
        <taxon>Spirosoma</taxon>
    </lineage>
</organism>
<sequence length="455" mass="50402">MKTTESITPTDSRRDFIRKTITSTALLSVGGILPGFSPKSYARILGANEKVRVGMMGVNSRGLALAENFALQPNCEVISISDVDTRAADKCITLVEGAQKSKPKNQPDFRKALEDKDLDALAVAAPDHWHAPAAILASKAGKHVYLEKPCSHNPHEGELLLAAAKKYKNVIQMGNQRRSWPNVAQAIQAVQSGAIGRPYFAKGWYTNNRASIGVGKAVAVPTWLDYDLWQGPAPRRAYKDNLIHYNWHWLWHWGTGEALNNGTHMVDLMRWGMGVTFPTKVTSSGGRYRYKDDWEAPDTQVITLEFPNNTAITWEGRSCNGRTVEGNSVGVMFYGDTGSLLIESGNSYKIFDLENKLVKEVKNDLPIDPRNKMNPSQTLDAIHLQNFFDSIKKGTALASDIVGGHQSTLLCQLGNIALRSGGMLTTDPTNGHIINNKEAEKLWRREYQKGWEPTV</sequence>
<evidence type="ECO:0000259" key="2">
    <source>
        <dbReference type="Pfam" id="PF02894"/>
    </source>
</evidence>
<dbReference type="PATRIC" id="fig|1379870.5.peg.1836"/>
<dbReference type="SUPFAM" id="SSF51735">
    <property type="entry name" value="NAD(P)-binding Rossmann-fold domains"/>
    <property type="match status" value="1"/>
</dbReference>
<reference evidence="3 4" key="1">
    <citation type="journal article" date="2014" name="Curr. Microbiol.">
        <title>Spirosoma radiotolerans sp. nov., a gamma-radiation-resistant bacterium isolated from gamma ray-irradiated soil.</title>
        <authorList>
            <person name="Lee J.J."/>
            <person name="Srinivasan S."/>
            <person name="Lim S."/>
            <person name="Joe M."/>
            <person name="Im S."/>
            <person name="Bae S.I."/>
            <person name="Park K.R."/>
            <person name="Han J.H."/>
            <person name="Park S.H."/>
            <person name="Joo B.M."/>
            <person name="Park S.J."/>
            <person name="Kim M.K."/>
        </authorList>
    </citation>
    <scope>NUCLEOTIDE SEQUENCE [LARGE SCALE GENOMIC DNA]</scope>
    <source>
        <strain evidence="3 4">DG5A</strain>
    </source>
</reference>
<dbReference type="InterPro" id="IPR036291">
    <property type="entry name" value="NAD(P)-bd_dom_sf"/>
</dbReference>
<dbReference type="OrthoDB" id="9763611at2"/>
<dbReference type="Proteomes" id="UP000033054">
    <property type="component" value="Chromosome"/>
</dbReference>
<dbReference type="PANTHER" id="PTHR43818:SF5">
    <property type="entry name" value="OXIDOREDUCTASE FAMILY PROTEIN"/>
    <property type="match status" value="1"/>
</dbReference>
<gene>
    <name evidence="3" type="ORF">SD10_08420</name>
</gene>
<proteinExistence type="predicted"/>
<accession>A0A0E3ZV61</accession>
<dbReference type="InterPro" id="IPR000683">
    <property type="entry name" value="Gfo/Idh/MocA-like_OxRdtase_N"/>
</dbReference>
<feature type="domain" description="Gfo/Idh/MocA-like oxidoreductase N-terminal" evidence="1">
    <location>
        <begin position="51"/>
        <end position="174"/>
    </location>
</feature>
<dbReference type="Pfam" id="PF02894">
    <property type="entry name" value="GFO_IDH_MocA_C"/>
    <property type="match status" value="1"/>
</dbReference>
<evidence type="ECO:0000259" key="1">
    <source>
        <dbReference type="Pfam" id="PF01408"/>
    </source>
</evidence>